<feature type="region of interest" description="Disordered" evidence="1">
    <location>
        <begin position="1"/>
        <end position="93"/>
    </location>
</feature>
<name>A0A2Z6ZX37_9LAMI</name>
<evidence type="ECO:0000313" key="2">
    <source>
        <dbReference type="EMBL" id="KZT75448.1"/>
    </source>
</evidence>
<accession>A0A2Z6ZX37</accession>
<protein>
    <submittedName>
        <fullName evidence="2">Uncharacterized protein</fullName>
    </submittedName>
</protein>
<proteinExistence type="predicted"/>
<sequence length="93" mass="10274">MLVATRAARPRQGGAQPCPTIATMLRKAAGQRARPTERNDRPARNNLRGQRALSRAKHRPAMTQQLRKAVGPSAGHRAEQRPNSSAEMRDKRA</sequence>
<dbReference type="EMBL" id="KV244224">
    <property type="protein sequence ID" value="KZT75448.1"/>
    <property type="molecule type" value="Genomic_DNA"/>
</dbReference>
<evidence type="ECO:0000256" key="1">
    <source>
        <dbReference type="SAM" id="MobiDB-lite"/>
    </source>
</evidence>
<organism evidence="2 3">
    <name type="scientific">Dorcoceras hygrometricum</name>
    <dbReference type="NCBI Taxonomy" id="472368"/>
    <lineage>
        <taxon>Eukaryota</taxon>
        <taxon>Viridiplantae</taxon>
        <taxon>Streptophyta</taxon>
        <taxon>Embryophyta</taxon>
        <taxon>Tracheophyta</taxon>
        <taxon>Spermatophyta</taxon>
        <taxon>Magnoliopsida</taxon>
        <taxon>eudicotyledons</taxon>
        <taxon>Gunneridae</taxon>
        <taxon>Pentapetalae</taxon>
        <taxon>asterids</taxon>
        <taxon>lamiids</taxon>
        <taxon>Lamiales</taxon>
        <taxon>Gesneriaceae</taxon>
        <taxon>Didymocarpoideae</taxon>
        <taxon>Trichosporeae</taxon>
        <taxon>Loxocarpinae</taxon>
        <taxon>Dorcoceras</taxon>
    </lineage>
</organism>
<keyword evidence="3" id="KW-1185">Reference proteome</keyword>
<dbReference type="AlphaFoldDB" id="A0A2Z6ZX37"/>
<reference evidence="2 3" key="1">
    <citation type="journal article" date="2015" name="Proc. Natl. Acad. Sci. U.S.A.">
        <title>The resurrection genome of Boea hygrometrica: A blueprint for survival of dehydration.</title>
        <authorList>
            <person name="Xiao L."/>
            <person name="Yang G."/>
            <person name="Zhang L."/>
            <person name="Yang X."/>
            <person name="Zhao S."/>
            <person name="Ji Z."/>
            <person name="Zhou Q."/>
            <person name="Hu M."/>
            <person name="Wang Y."/>
            <person name="Chen M."/>
            <person name="Xu Y."/>
            <person name="Jin H."/>
            <person name="Xiao X."/>
            <person name="Hu G."/>
            <person name="Bao F."/>
            <person name="Hu Y."/>
            <person name="Wan P."/>
            <person name="Li L."/>
            <person name="Deng X."/>
            <person name="Kuang T."/>
            <person name="Xiang C."/>
            <person name="Zhu J.K."/>
            <person name="Oliver M.J."/>
            <person name="He Y."/>
        </authorList>
    </citation>
    <scope>NUCLEOTIDE SEQUENCE [LARGE SCALE GENOMIC DNA]</scope>
    <source>
        <strain evidence="3">cv. XS01</strain>
    </source>
</reference>
<feature type="compositionally biased region" description="Basic and acidic residues" evidence="1">
    <location>
        <begin position="34"/>
        <end position="43"/>
    </location>
</feature>
<gene>
    <name evidence="2" type="ORF">F511_47527</name>
</gene>
<evidence type="ECO:0000313" key="3">
    <source>
        <dbReference type="Proteomes" id="UP000250235"/>
    </source>
</evidence>
<dbReference type="Proteomes" id="UP000250235">
    <property type="component" value="Unassembled WGS sequence"/>
</dbReference>